<dbReference type="OrthoDB" id="7510785at2"/>
<evidence type="ECO:0000313" key="1">
    <source>
        <dbReference type="EMBL" id="SDF02696.1"/>
    </source>
</evidence>
<protein>
    <submittedName>
        <fullName evidence="1">Uncharacterized protein</fullName>
    </submittedName>
</protein>
<dbReference type="STRING" id="69960.SAMN05421720_12413"/>
<name>A0A1G7HQR0_9PROT</name>
<reference evidence="1 2" key="1">
    <citation type="submission" date="2016-10" db="EMBL/GenBank/DDBJ databases">
        <authorList>
            <person name="de Groot N.N."/>
        </authorList>
    </citation>
    <scope>NUCLEOTIDE SEQUENCE [LARGE SCALE GENOMIC DNA]</scope>
    <source>
        <strain evidence="1 2">ATCC 700224</strain>
    </source>
</reference>
<dbReference type="AlphaFoldDB" id="A0A1G7HQR0"/>
<dbReference type="Proteomes" id="UP000199412">
    <property type="component" value="Unassembled WGS sequence"/>
</dbReference>
<dbReference type="EMBL" id="FNAP01000024">
    <property type="protein sequence ID" value="SDF02696.1"/>
    <property type="molecule type" value="Genomic_DNA"/>
</dbReference>
<accession>A0A1G7HQR0</accession>
<proteinExistence type="predicted"/>
<dbReference type="RefSeq" id="WP_092788042.1">
    <property type="nucleotide sequence ID" value="NZ_FNAP01000024.1"/>
</dbReference>
<evidence type="ECO:0000313" key="2">
    <source>
        <dbReference type="Proteomes" id="UP000199412"/>
    </source>
</evidence>
<sequence length="61" mass="7056">MERQQINTARTDTDTSITDADMRSAGITRVQTDVFHYREYKYTTLKDAMAQAKRDTDAKHS</sequence>
<organism evidence="1 2">
    <name type="scientific">Rhodospira trueperi</name>
    <dbReference type="NCBI Taxonomy" id="69960"/>
    <lineage>
        <taxon>Bacteria</taxon>
        <taxon>Pseudomonadati</taxon>
        <taxon>Pseudomonadota</taxon>
        <taxon>Alphaproteobacteria</taxon>
        <taxon>Rhodospirillales</taxon>
        <taxon>Rhodospirillaceae</taxon>
        <taxon>Rhodospira</taxon>
    </lineage>
</organism>
<keyword evidence="2" id="KW-1185">Reference proteome</keyword>
<gene>
    <name evidence="1" type="ORF">SAMN05421720_12413</name>
</gene>